<organism evidence="2 3">
    <name type="scientific">Alkalibacillus haloalkaliphilus</name>
    <dbReference type="NCBI Taxonomy" id="94136"/>
    <lineage>
        <taxon>Bacteria</taxon>
        <taxon>Bacillati</taxon>
        <taxon>Bacillota</taxon>
        <taxon>Bacilli</taxon>
        <taxon>Bacillales</taxon>
        <taxon>Bacillaceae</taxon>
        <taxon>Alkalibacillus</taxon>
    </lineage>
</organism>
<evidence type="ECO:0000313" key="3">
    <source>
        <dbReference type="Proteomes" id="UP000321440"/>
    </source>
</evidence>
<dbReference type="AlphaFoldDB" id="A0A511W3T2"/>
<sequence>MDKKISLILGSVFILTSGLIFTIERLSRYVYWSAQINTGQFATNPKTIPILDNLFIALFFLIGIIFFVVFFKRESH</sequence>
<keyword evidence="1" id="KW-0812">Transmembrane</keyword>
<dbReference type="Proteomes" id="UP000321440">
    <property type="component" value="Unassembled WGS sequence"/>
</dbReference>
<proteinExistence type="predicted"/>
<accession>A0A511W3T2</accession>
<comment type="caution">
    <text evidence="2">The sequence shown here is derived from an EMBL/GenBank/DDBJ whole genome shotgun (WGS) entry which is preliminary data.</text>
</comment>
<gene>
    <name evidence="2" type="ORF">AHA02nite_13930</name>
</gene>
<dbReference type="EMBL" id="BJYA01000008">
    <property type="protein sequence ID" value="GEN45617.1"/>
    <property type="molecule type" value="Genomic_DNA"/>
</dbReference>
<keyword evidence="3" id="KW-1185">Reference proteome</keyword>
<protein>
    <submittedName>
        <fullName evidence="2">Uncharacterized protein</fullName>
    </submittedName>
</protein>
<evidence type="ECO:0000256" key="1">
    <source>
        <dbReference type="SAM" id="Phobius"/>
    </source>
</evidence>
<evidence type="ECO:0000313" key="2">
    <source>
        <dbReference type="EMBL" id="GEN45617.1"/>
    </source>
</evidence>
<name>A0A511W3T2_9BACI</name>
<feature type="transmembrane region" description="Helical" evidence="1">
    <location>
        <begin position="54"/>
        <end position="71"/>
    </location>
</feature>
<reference evidence="2 3" key="1">
    <citation type="submission" date="2019-07" db="EMBL/GenBank/DDBJ databases">
        <title>Whole genome shotgun sequence of Alkalibacillus haloalkaliphilus NBRC 103110.</title>
        <authorList>
            <person name="Hosoyama A."/>
            <person name="Uohara A."/>
            <person name="Ohji S."/>
            <person name="Ichikawa N."/>
        </authorList>
    </citation>
    <scope>NUCLEOTIDE SEQUENCE [LARGE SCALE GENOMIC DNA]</scope>
    <source>
        <strain evidence="2 3">NBRC 103110</strain>
    </source>
</reference>
<keyword evidence="1" id="KW-1133">Transmembrane helix</keyword>
<feature type="transmembrane region" description="Helical" evidence="1">
    <location>
        <begin position="7"/>
        <end position="23"/>
    </location>
</feature>
<keyword evidence="1" id="KW-0472">Membrane</keyword>